<keyword evidence="2" id="KW-0812">Transmembrane</keyword>
<dbReference type="Proteomes" id="UP001167160">
    <property type="component" value="Unassembled WGS sequence"/>
</dbReference>
<keyword evidence="2" id="KW-0472">Membrane</keyword>
<accession>A0ABT0XDQ5</accession>
<evidence type="ECO:0000256" key="2">
    <source>
        <dbReference type="SAM" id="Phobius"/>
    </source>
</evidence>
<sequence>MTQSTEHGPLLPRPDRPTARRVPVAGGGVLAGAVAAALGLGSVTVVVLLLWVASPYPDSSGPGGALRIAADLWLLAHGAMLVREETRSGAPAPVGLTPLLLGALPVWLLYRAARHALERGEPEGAQDRVPDGPGRDAGSGPGPDREGTRAAPGTIGWLCAGYLAVGAVAVVHASGGPLHVDVLSAVLHLPPVAVAAAAAGVWTAHG</sequence>
<reference evidence="3" key="1">
    <citation type="journal article" date="2023" name="Int. J. Syst. Evol. Microbiol.">
        <title>Streptomyces meridianus sp. nov. isolated from brackish water of the Tagus estuary in Alcochete, Portugal.</title>
        <authorList>
            <person name="Santos J.D.N."/>
            <person name="Klimek D."/>
            <person name="Calusinska M."/>
            <person name="Lobo Da Cunha A."/>
            <person name="Catita J."/>
            <person name="Goncalves H."/>
            <person name="Gonzalez I."/>
            <person name="Reyes F."/>
            <person name="Lage O.M."/>
        </authorList>
    </citation>
    <scope>NUCLEOTIDE SEQUENCE</scope>
    <source>
        <strain evidence="3">MTZ3.1</strain>
    </source>
</reference>
<feature type="transmembrane region" description="Helical" evidence="2">
    <location>
        <begin position="155"/>
        <end position="173"/>
    </location>
</feature>
<dbReference type="InterPro" id="IPR045931">
    <property type="entry name" value="DUF6350"/>
</dbReference>
<feature type="compositionally biased region" description="Basic and acidic residues" evidence="1">
    <location>
        <begin position="120"/>
        <end position="134"/>
    </location>
</feature>
<protein>
    <submittedName>
        <fullName evidence="3">DUF6350 family protein</fullName>
    </submittedName>
</protein>
<name>A0ABT0XDQ5_9ACTN</name>
<dbReference type="Pfam" id="PF19877">
    <property type="entry name" value="DUF6350"/>
    <property type="match status" value="1"/>
</dbReference>
<evidence type="ECO:0000313" key="4">
    <source>
        <dbReference type="Proteomes" id="UP001167160"/>
    </source>
</evidence>
<keyword evidence="2" id="KW-1133">Transmembrane helix</keyword>
<evidence type="ECO:0000256" key="1">
    <source>
        <dbReference type="SAM" id="MobiDB-lite"/>
    </source>
</evidence>
<dbReference type="RefSeq" id="WP_251419683.1">
    <property type="nucleotide sequence ID" value="NZ_JAMQGM010000092.1"/>
</dbReference>
<feature type="non-terminal residue" evidence="3">
    <location>
        <position position="206"/>
    </location>
</feature>
<feature type="transmembrane region" description="Helical" evidence="2">
    <location>
        <begin position="29"/>
        <end position="52"/>
    </location>
</feature>
<evidence type="ECO:0000313" key="3">
    <source>
        <dbReference type="EMBL" id="MCM2580651.1"/>
    </source>
</evidence>
<dbReference type="EMBL" id="JAMQGM010000092">
    <property type="protein sequence ID" value="MCM2580651.1"/>
    <property type="molecule type" value="Genomic_DNA"/>
</dbReference>
<gene>
    <name evidence="3" type="ORF">M1E25_25535</name>
</gene>
<proteinExistence type="predicted"/>
<keyword evidence="4" id="KW-1185">Reference proteome</keyword>
<feature type="region of interest" description="Disordered" evidence="1">
    <location>
        <begin position="120"/>
        <end position="150"/>
    </location>
</feature>
<feature type="transmembrane region" description="Helical" evidence="2">
    <location>
        <begin position="185"/>
        <end position="204"/>
    </location>
</feature>
<organism evidence="3 4">
    <name type="scientific">Streptomyces meridianus</name>
    <dbReference type="NCBI Taxonomy" id="2938945"/>
    <lineage>
        <taxon>Bacteria</taxon>
        <taxon>Bacillati</taxon>
        <taxon>Actinomycetota</taxon>
        <taxon>Actinomycetes</taxon>
        <taxon>Kitasatosporales</taxon>
        <taxon>Streptomycetaceae</taxon>
        <taxon>Streptomyces</taxon>
    </lineage>
</organism>
<feature type="transmembrane region" description="Helical" evidence="2">
    <location>
        <begin position="88"/>
        <end position="110"/>
    </location>
</feature>
<comment type="caution">
    <text evidence="3">The sequence shown here is derived from an EMBL/GenBank/DDBJ whole genome shotgun (WGS) entry which is preliminary data.</text>
</comment>